<evidence type="ECO:0000256" key="7">
    <source>
        <dbReference type="ARBA" id="ARBA00022958"/>
    </source>
</evidence>
<keyword evidence="3" id="KW-0813">Transport</keyword>
<feature type="transmembrane region" description="Helical" evidence="13">
    <location>
        <begin position="128"/>
        <end position="147"/>
    </location>
</feature>
<dbReference type="Pfam" id="PF06736">
    <property type="entry name" value="TMEM175"/>
    <property type="match status" value="1"/>
</dbReference>
<keyword evidence="4" id="KW-0633">Potassium transport</keyword>
<evidence type="ECO:0000256" key="10">
    <source>
        <dbReference type="ARBA" id="ARBA00023136"/>
    </source>
</evidence>
<comment type="similarity">
    <text evidence="2">Belongs to the TMEM175 family.</text>
</comment>
<evidence type="ECO:0000256" key="12">
    <source>
        <dbReference type="ARBA" id="ARBA00034430"/>
    </source>
</evidence>
<keyword evidence="5 13" id="KW-0812">Transmembrane</keyword>
<dbReference type="HOGENOM" id="CLU_090238_3_0_11"/>
<evidence type="ECO:0000256" key="1">
    <source>
        <dbReference type="ARBA" id="ARBA00004141"/>
    </source>
</evidence>
<feature type="transmembrane region" description="Helical" evidence="13">
    <location>
        <begin position="24"/>
        <end position="45"/>
    </location>
</feature>
<evidence type="ECO:0000256" key="13">
    <source>
        <dbReference type="SAM" id="Phobius"/>
    </source>
</evidence>
<dbReference type="PANTHER" id="PTHR31462:SF5">
    <property type="entry name" value="ENDOSOMAL_LYSOSOMAL PROTON CHANNEL TMEM175"/>
    <property type="match status" value="1"/>
</dbReference>
<evidence type="ECO:0000256" key="5">
    <source>
        <dbReference type="ARBA" id="ARBA00022692"/>
    </source>
</evidence>
<keyword evidence="10 13" id="KW-0472">Membrane</keyword>
<comment type="catalytic activity">
    <reaction evidence="12">
        <text>K(+)(in) = K(+)(out)</text>
        <dbReference type="Rhea" id="RHEA:29463"/>
        <dbReference type="ChEBI" id="CHEBI:29103"/>
    </reaction>
</comment>
<evidence type="ECO:0000256" key="3">
    <source>
        <dbReference type="ARBA" id="ARBA00022448"/>
    </source>
</evidence>
<organism evidence="14 15">
    <name type="scientific">Catenulispora acidiphila (strain DSM 44928 / JCM 14897 / NBRC 102108 / NRRL B-24433 / ID139908)</name>
    <dbReference type="NCBI Taxonomy" id="479433"/>
    <lineage>
        <taxon>Bacteria</taxon>
        <taxon>Bacillati</taxon>
        <taxon>Actinomycetota</taxon>
        <taxon>Actinomycetes</taxon>
        <taxon>Catenulisporales</taxon>
        <taxon>Catenulisporaceae</taxon>
        <taxon>Catenulispora</taxon>
    </lineage>
</organism>
<keyword evidence="9" id="KW-0406">Ion transport</keyword>
<dbReference type="PANTHER" id="PTHR31462">
    <property type="entry name" value="ENDOSOMAL/LYSOSOMAL POTASSIUM CHANNEL TMEM175"/>
    <property type="match status" value="1"/>
</dbReference>
<feature type="transmembrane region" description="Helical" evidence="13">
    <location>
        <begin position="95"/>
        <end position="116"/>
    </location>
</feature>
<keyword evidence="7" id="KW-0630">Potassium</keyword>
<feature type="transmembrane region" description="Helical" evidence="13">
    <location>
        <begin position="168"/>
        <end position="187"/>
    </location>
</feature>
<keyword evidence="8 13" id="KW-1133">Transmembrane helix</keyword>
<dbReference type="InParanoid" id="C7QFE6"/>
<dbReference type="EMBL" id="CP001700">
    <property type="protein sequence ID" value="ACU76723.1"/>
    <property type="molecule type" value="Genomic_DNA"/>
</dbReference>
<dbReference type="GO" id="GO:0005267">
    <property type="term" value="F:potassium channel activity"/>
    <property type="evidence" value="ECO:0007669"/>
    <property type="project" value="UniProtKB-KW"/>
</dbReference>
<name>C7QFE6_CATAD</name>
<evidence type="ECO:0000256" key="4">
    <source>
        <dbReference type="ARBA" id="ARBA00022538"/>
    </source>
</evidence>
<protein>
    <recommendedName>
        <fullName evidence="16">Integral membrane protein</fullName>
    </recommendedName>
</protein>
<evidence type="ECO:0008006" key="16">
    <source>
        <dbReference type="Google" id="ProtNLM"/>
    </source>
</evidence>
<proteinExistence type="inferred from homology"/>
<dbReference type="KEGG" id="cai:Caci_7900"/>
<evidence type="ECO:0000256" key="11">
    <source>
        <dbReference type="ARBA" id="ARBA00023303"/>
    </source>
</evidence>
<evidence type="ECO:0000256" key="2">
    <source>
        <dbReference type="ARBA" id="ARBA00006920"/>
    </source>
</evidence>
<reference evidence="14 15" key="1">
    <citation type="journal article" date="2009" name="Stand. Genomic Sci.">
        <title>Complete genome sequence of Catenulispora acidiphila type strain (ID 139908).</title>
        <authorList>
            <person name="Copeland A."/>
            <person name="Lapidus A."/>
            <person name="Glavina Del Rio T."/>
            <person name="Nolan M."/>
            <person name="Lucas S."/>
            <person name="Chen F."/>
            <person name="Tice H."/>
            <person name="Cheng J.F."/>
            <person name="Bruce D."/>
            <person name="Goodwin L."/>
            <person name="Pitluck S."/>
            <person name="Mikhailova N."/>
            <person name="Pati A."/>
            <person name="Ivanova N."/>
            <person name="Mavromatis K."/>
            <person name="Chen A."/>
            <person name="Palaniappan K."/>
            <person name="Chain P."/>
            <person name="Land M."/>
            <person name="Hauser L."/>
            <person name="Chang Y.J."/>
            <person name="Jeffries C.D."/>
            <person name="Chertkov O."/>
            <person name="Brettin T."/>
            <person name="Detter J.C."/>
            <person name="Han C."/>
            <person name="Ali Z."/>
            <person name="Tindall B.J."/>
            <person name="Goker M."/>
            <person name="Bristow J."/>
            <person name="Eisen J.A."/>
            <person name="Markowitz V."/>
            <person name="Hugenholtz P."/>
            <person name="Kyrpides N.C."/>
            <person name="Klenk H.P."/>
        </authorList>
    </citation>
    <scope>NUCLEOTIDE SEQUENCE [LARGE SCALE GENOMIC DNA]</scope>
    <source>
        <strain evidence="15">DSM 44928 / JCM 14897 / NBRC 102108 / NRRL B-24433 / ID139908</strain>
    </source>
</reference>
<evidence type="ECO:0000313" key="15">
    <source>
        <dbReference type="Proteomes" id="UP000000851"/>
    </source>
</evidence>
<dbReference type="STRING" id="479433.Caci_7900"/>
<dbReference type="Proteomes" id="UP000000851">
    <property type="component" value="Chromosome"/>
</dbReference>
<sequence>MGTVPESSEDDPDAEGSVQSPDRLITLADGIFAIAMTLLVLNISVPSGLDHDHFRSSLHETWSRLATYALSFAIIGGQWLDHHRVFRLVKRTNTVVVRLTLLLLGLVALLPFPTALLSDYGGHEPLAVVYYAVTVGAINLLLLGLFLTVRNDERLQARPISDRFARGMIADCGATIAIAAVAVLVALTVSAGAGLFTWLAAFPAGMASRRLRKES</sequence>
<evidence type="ECO:0000256" key="9">
    <source>
        <dbReference type="ARBA" id="ARBA00023065"/>
    </source>
</evidence>
<dbReference type="GO" id="GO:0015252">
    <property type="term" value="F:proton channel activity"/>
    <property type="evidence" value="ECO:0007669"/>
    <property type="project" value="InterPro"/>
</dbReference>
<gene>
    <name evidence="14" type="ordered locus">Caci_7900</name>
</gene>
<dbReference type="AlphaFoldDB" id="C7QFE6"/>
<keyword evidence="6" id="KW-0631">Potassium channel</keyword>
<evidence type="ECO:0000256" key="8">
    <source>
        <dbReference type="ARBA" id="ARBA00022989"/>
    </source>
</evidence>
<accession>C7QFE6</accession>
<keyword evidence="15" id="KW-1185">Reference proteome</keyword>
<dbReference type="eggNOG" id="COG3548">
    <property type="taxonomic scope" value="Bacteria"/>
</dbReference>
<comment type="subcellular location">
    <subcellularLocation>
        <location evidence="1">Membrane</location>
        <topology evidence="1">Multi-pass membrane protein</topology>
    </subcellularLocation>
</comment>
<dbReference type="InterPro" id="IPR010617">
    <property type="entry name" value="TMEM175-like"/>
</dbReference>
<dbReference type="GO" id="GO:0016020">
    <property type="term" value="C:membrane"/>
    <property type="evidence" value="ECO:0007669"/>
    <property type="project" value="UniProtKB-SubCell"/>
</dbReference>
<evidence type="ECO:0000256" key="6">
    <source>
        <dbReference type="ARBA" id="ARBA00022826"/>
    </source>
</evidence>
<keyword evidence="11" id="KW-0407">Ion channel</keyword>
<evidence type="ECO:0000313" key="14">
    <source>
        <dbReference type="EMBL" id="ACU76723.1"/>
    </source>
</evidence>